<sequence>MSIKGKLEFAAETHVGQVRDHNEDYISCECDLGIGVLADGMGGLNAGEVASSMSVHLLIEDLVSYREGTGQLIEEMKTGDNADAYKQLQLESAVVKYAIEKANSMVFHTSQTQPQCRGMGTTVVVSLFWDNRVIVGHIGDSRLYRFRDDLLEQVTKDHSFVQELFDKGLVSEEEARTSNRKNVVTRAVGVAPSVEAEVHEYDALPGDIYLLCSDGLTDLVIDEDIEKSFRELGEDLDALTKHLVTVANANGGKDNISVILIRVVRPYPAQRGLIKKILNWFE</sequence>
<dbReference type="SMART" id="SM00332">
    <property type="entry name" value="PP2Cc"/>
    <property type="match status" value="1"/>
</dbReference>
<dbReference type="GO" id="GO:0004722">
    <property type="term" value="F:protein serine/threonine phosphatase activity"/>
    <property type="evidence" value="ECO:0007669"/>
    <property type="project" value="InterPro"/>
</dbReference>
<dbReference type="Gene3D" id="3.60.40.10">
    <property type="entry name" value="PPM-type phosphatase domain"/>
    <property type="match status" value="1"/>
</dbReference>
<evidence type="ECO:0000313" key="3">
    <source>
        <dbReference type="Proteomes" id="UP000219327"/>
    </source>
</evidence>
<dbReference type="NCBIfam" id="NF033484">
    <property type="entry name" value="Stp1_PP2C_phos"/>
    <property type="match status" value="1"/>
</dbReference>
<dbReference type="CDD" id="cd00143">
    <property type="entry name" value="PP2Cc"/>
    <property type="match status" value="1"/>
</dbReference>
<organism evidence="2 3">
    <name type="scientific">OM182 bacterium MED-G24</name>
    <dbReference type="NCBI Taxonomy" id="1986255"/>
    <lineage>
        <taxon>Bacteria</taxon>
        <taxon>Pseudomonadati</taxon>
        <taxon>Pseudomonadota</taxon>
        <taxon>Gammaproteobacteria</taxon>
        <taxon>OMG group</taxon>
        <taxon>OM182 clade</taxon>
    </lineage>
</organism>
<dbReference type="InterPro" id="IPR036457">
    <property type="entry name" value="PPM-type-like_dom_sf"/>
</dbReference>
<name>A0A2A5WM76_9GAMM</name>
<evidence type="ECO:0000259" key="1">
    <source>
        <dbReference type="PROSITE" id="PS51746"/>
    </source>
</evidence>
<feature type="domain" description="PPM-type phosphatase" evidence="1">
    <location>
        <begin position="8"/>
        <end position="263"/>
    </location>
</feature>
<dbReference type="PROSITE" id="PS51746">
    <property type="entry name" value="PPM_2"/>
    <property type="match status" value="1"/>
</dbReference>
<dbReference type="SMART" id="SM00331">
    <property type="entry name" value="PP2C_SIG"/>
    <property type="match status" value="1"/>
</dbReference>
<dbReference type="InterPro" id="IPR001932">
    <property type="entry name" value="PPM-type_phosphatase-like_dom"/>
</dbReference>
<dbReference type="PANTHER" id="PTHR47992">
    <property type="entry name" value="PROTEIN PHOSPHATASE"/>
    <property type="match status" value="1"/>
</dbReference>
<dbReference type="Proteomes" id="UP000219327">
    <property type="component" value="Unassembled WGS sequence"/>
</dbReference>
<reference evidence="2 3" key="1">
    <citation type="submission" date="2017-08" db="EMBL/GenBank/DDBJ databases">
        <title>Fine stratification of microbial communities through a metagenomic profile of the photic zone.</title>
        <authorList>
            <person name="Haro-Moreno J.M."/>
            <person name="Lopez-Perez M."/>
            <person name="De La Torre J."/>
            <person name="Picazo A."/>
            <person name="Camacho A."/>
            <person name="Rodriguez-Valera F."/>
        </authorList>
    </citation>
    <scope>NUCLEOTIDE SEQUENCE [LARGE SCALE GENOMIC DNA]</scope>
    <source>
        <strain evidence="2">MED-G24</strain>
    </source>
</reference>
<comment type="caution">
    <text evidence="2">The sequence shown here is derived from an EMBL/GenBank/DDBJ whole genome shotgun (WGS) entry which is preliminary data.</text>
</comment>
<dbReference type="InterPro" id="IPR015655">
    <property type="entry name" value="PP2C"/>
</dbReference>
<accession>A0A2A5WM76</accession>
<gene>
    <name evidence="2" type="ORF">CNE99_08340</name>
</gene>
<proteinExistence type="predicted"/>
<dbReference type="AlphaFoldDB" id="A0A2A5WM76"/>
<dbReference type="EMBL" id="NTKD01000050">
    <property type="protein sequence ID" value="PDH37314.1"/>
    <property type="molecule type" value="Genomic_DNA"/>
</dbReference>
<evidence type="ECO:0000313" key="2">
    <source>
        <dbReference type="EMBL" id="PDH37314.1"/>
    </source>
</evidence>
<dbReference type="SUPFAM" id="SSF81606">
    <property type="entry name" value="PP2C-like"/>
    <property type="match status" value="1"/>
</dbReference>
<dbReference type="Pfam" id="PF13672">
    <property type="entry name" value="PP2C_2"/>
    <property type="match status" value="1"/>
</dbReference>
<protein>
    <submittedName>
        <fullName evidence="2">Protein phosphatase</fullName>
    </submittedName>
</protein>